<proteinExistence type="predicted"/>
<dbReference type="EMBL" id="JXSU01000007">
    <property type="protein sequence ID" value="KIS23838.1"/>
    <property type="molecule type" value="Genomic_DNA"/>
</dbReference>
<dbReference type="PATRIC" id="fig|1379739.3.peg.2282"/>
<keyword evidence="1" id="KW-1133">Transmembrane helix</keyword>
<evidence type="ECO:0000256" key="1">
    <source>
        <dbReference type="SAM" id="Phobius"/>
    </source>
</evidence>
<dbReference type="Proteomes" id="UP000032250">
    <property type="component" value="Unassembled WGS sequence"/>
</dbReference>
<organism evidence="2 3">
    <name type="scientific">Clostridium botulinum B2 450</name>
    <dbReference type="NCBI Taxonomy" id="1379739"/>
    <lineage>
        <taxon>Bacteria</taxon>
        <taxon>Bacillati</taxon>
        <taxon>Bacillota</taxon>
        <taxon>Clostridia</taxon>
        <taxon>Eubacteriales</taxon>
        <taxon>Clostridiaceae</taxon>
        <taxon>Clostridium</taxon>
    </lineage>
</organism>
<dbReference type="OrthoDB" id="1926973at2"/>
<sequence length="150" mass="17025">MDKYIHKKGFTLIEIMFFMSLCIIVFTVSFTKISGYNKIKNNIAVDETGISLVNFINNSRERCREEKKQGYIYFDIKENKMGFNIAYICKEDFYFPDGIVLESVNSPGGKIAIDNRGFTSDACTLKFKDNGGKTHKVTICVGTAHVEFKG</sequence>
<comment type="caution">
    <text evidence="2">The sequence shown here is derived from an EMBL/GenBank/DDBJ whole genome shotgun (WGS) entry which is preliminary data.</text>
</comment>
<dbReference type="RefSeq" id="WP_042384965.1">
    <property type="nucleotide sequence ID" value="NZ_JXSU01000007.1"/>
</dbReference>
<name>A0A0D0ZZ42_CLOBO</name>
<dbReference type="HOGENOM" id="CLU_144028_0_0_9"/>
<feature type="transmembrane region" description="Helical" evidence="1">
    <location>
        <begin position="12"/>
        <end position="31"/>
    </location>
</feature>
<dbReference type="AlphaFoldDB" id="A0A0D0ZZ42"/>
<keyword evidence="1" id="KW-0812">Transmembrane</keyword>
<gene>
    <name evidence="2" type="ORF">N495_09610</name>
</gene>
<accession>A0A0D0ZZ42</accession>
<keyword evidence="1" id="KW-0472">Membrane</keyword>
<reference evidence="2 3" key="1">
    <citation type="submission" date="2014-06" db="EMBL/GenBank/DDBJ databases">
        <title>Genome characterization of distinct group I Clostridium botulinum lineages.</title>
        <authorList>
            <person name="Giordani F."/>
            <person name="Anselmo A."/>
            <person name="Fillo S."/>
            <person name="Palozzi A.M."/>
            <person name="Fortunato A."/>
            <person name="Gentile B."/>
            <person name="Ciammaruconi A."/>
            <person name="Anniballi F."/>
            <person name="De Medici D."/>
            <person name="Lista F."/>
        </authorList>
    </citation>
    <scope>NUCLEOTIDE SEQUENCE [LARGE SCALE GENOMIC DNA]</scope>
    <source>
        <strain evidence="2 3">B2 450</strain>
    </source>
</reference>
<protein>
    <submittedName>
        <fullName evidence="2">Peptidase</fullName>
    </submittedName>
</protein>
<evidence type="ECO:0000313" key="2">
    <source>
        <dbReference type="EMBL" id="KIS23838.1"/>
    </source>
</evidence>
<evidence type="ECO:0000313" key="3">
    <source>
        <dbReference type="Proteomes" id="UP000032250"/>
    </source>
</evidence>